<dbReference type="GO" id="GO:0005246">
    <property type="term" value="F:calcium channel regulator activity"/>
    <property type="evidence" value="ECO:0007669"/>
    <property type="project" value="TreeGrafter"/>
</dbReference>
<sequence>MRQRMHEGAAGIAAGRGHWLLVLPPPPRRNLGHHHHQTVRPFFVHSKVMAQLKERERQHLSAIFDAHVRHSSSSSSRSGASSRDSSETRGGGGTAGLHIFGHGRSGLSEYPSQTLRKQSSPAYLSADYRSHFSTPSPGRSSNCGGGLHSRSQSVKYPSGHRRPSPHQRAPSSSLRQHLALELDVFRPREGSTAAEDDQGNTYRLRNFDVKKGVVRNRGDSYRTKSNSSLSTPMGSYHSEVAAALSRNERLSVSSAYSTGADTSLSGETATSMTNPKYKVLMSGAPGVGKTALTNQFLTSEYMNAYDSLLNDDDSMEKSVSVLLDGQESDMDFLDPESSTNLYDDKVWEASAVDAHVIVYSVADRTSFEKAVDILFELKQSDITKHHAIILVGNKSDLVRARIVATEEGKSTASSYDCKFTETSAGLNINVDELLVGILTQIRLKEKCAQKKSKNKRALKYKGRQKEKRSLTSGYEKAFGMLSRLLSKNSLSKSCGNLHVL</sequence>
<dbReference type="InterPro" id="IPR027417">
    <property type="entry name" value="P-loop_NTPase"/>
</dbReference>
<dbReference type="Gene3D" id="3.40.50.300">
    <property type="entry name" value="P-loop containing nucleotide triphosphate hydrolases"/>
    <property type="match status" value="1"/>
</dbReference>
<keyword evidence="2" id="KW-0597">Phosphoprotein</keyword>
<dbReference type="PRINTS" id="PR00449">
    <property type="entry name" value="RASTRNSFRMNG"/>
</dbReference>
<dbReference type="InterPro" id="IPR051641">
    <property type="entry name" value="RGK_GTP-binding_reg"/>
</dbReference>
<dbReference type="Proteomes" id="UP000192578">
    <property type="component" value="Unassembled WGS sequence"/>
</dbReference>
<keyword evidence="5" id="KW-1185">Reference proteome</keyword>
<comment type="similarity">
    <text evidence="1">Belongs to the small GTPase superfamily. RGK family.</text>
</comment>
<feature type="compositionally biased region" description="Low complexity" evidence="3">
    <location>
        <begin position="71"/>
        <end position="83"/>
    </location>
</feature>
<evidence type="ECO:0000313" key="5">
    <source>
        <dbReference type="Proteomes" id="UP000192578"/>
    </source>
</evidence>
<dbReference type="GO" id="GO:0005525">
    <property type="term" value="F:GTP binding"/>
    <property type="evidence" value="ECO:0007669"/>
    <property type="project" value="InterPro"/>
</dbReference>
<dbReference type="OrthoDB" id="5239715at2759"/>
<dbReference type="SMART" id="SM00173">
    <property type="entry name" value="RAS"/>
    <property type="match status" value="1"/>
</dbReference>
<feature type="region of interest" description="Disordered" evidence="3">
    <location>
        <begin position="66"/>
        <end position="174"/>
    </location>
</feature>
<reference evidence="5" key="1">
    <citation type="submission" date="2017-01" db="EMBL/GenBank/DDBJ databases">
        <title>Comparative genomics of anhydrobiosis in the tardigrade Hypsibius dujardini.</title>
        <authorList>
            <person name="Yoshida Y."/>
            <person name="Koutsovoulos G."/>
            <person name="Laetsch D."/>
            <person name="Stevens L."/>
            <person name="Kumar S."/>
            <person name="Horikawa D."/>
            <person name="Ishino K."/>
            <person name="Komine S."/>
            <person name="Tomita M."/>
            <person name="Blaxter M."/>
            <person name="Arakawa K."/>
        </authorList>
    </citation>
    <scope>NUCLEOTIDE SEQUENCE [LARGE SCALE GENOMIC DNA]</scope>
    <source>
        <strain evidence="5">Z151</strain>
    </source>
</reference>
<dbReference type="PANTHER" id="PTHR45775">
    <property type="entry name" value="RAD, GEM/KIR FAMILY MEMBER 2, ISOFORM C"/>
    <property type="match status" value="1"/>
</dbReference>
<feature type="compositionally biased region" description="Polar residues" evidence="3">
    <location>
        <begin position="110"/>
        <end position="122"/>
    </location>
</feature>
<dbReference type="PROSITE" id="PS51419">
    <property type="entry name" value="RAB"/>
    <property type="match status" value="1"/>
</dbReference>
<proteinExistence type="inferred from homology"/>
<dbReference type="SUPFAM" id="SSF52540">
    <property type="entry name" value="P-loop containing nucleoside triphosphate hydrolases"/>
    <property type="match status" value="1"/>
</dbReference>
<dbReference type="PROSITE" id="PS51421">
    <property type="entry name" value="RAS"/>
    <property type="match status" value="1"/>
</dbReference>
<evidence type="ECO:0000313" key="4">
    <source>
        <dbReference type="EMBL" id="OWA53936.1"/>
    </source>
</evidence>
<organism evidence="4 5">
    <name type="scientific">Hypsibius exemplaris</name>
    <name type="common">Freshwater tardigrade</name>
    <dbReference type="NCBI Taxonomy" id="2072580"/>
    <lineage>
        <taxon>Eukaryota</taxon>
        <taxon>Metazoa</taxon>
        <taxon>Ecdysozoa</taxon>
        <taxon>Tardigrada</taxon>
        <taxon>Eutardigrada</taxon>
        <taxon>Parachela</taxon>
        <taxon>Hypsibioidea</taxon>
        <taxon>Hypsibiidae</taxon>
        <taxon>Hypsibius</taxon>
    </lineage>
</organism>
<dbReference type="GO" id="GO:0003924">
    <property type="term" value="F:GTPase activity"/>
    <property type="evidence" value="ECO:0007669"/>
    <property type="project" value="InterPro"/>
</dbReference>
<dbReference type="PANTHER" id="PTHR45775:SF1">
    <property type="entry name" value="RAD, GEM_KIR FAMILY MEMBER 3, ISOFORM E"/>
    <property type="match status" value="1"/>
</dbReference>
<dbReference type="Pfam" id="PF00071">
    <property type="entry name" value="Ras"/>
    <property type="match status" value="1"/>
</dbReference>
<gene>
    <name evidence="4" type="ORF">BV898_18360</name>
</gene>
<dbReference type="EMBL" id="MTYJ01000358">
    <property type="protein sequence ID" value="OWA53936.1"/>
    <property type="molecule type" value="Genomic_DNA"/>
</dbReference>
<dbReference type="FunFam" id="3.40.50.300:FF:000664">
    <property type="entry name" value="Uncharacterized protein, isoform B"/>
    <property type="match status" value="1"/>
</dbReference>
<dbReference type="GO" id="GO:0005886">
    <property type="term" value="C:plasma membrane"/>
    <property type="evidence" value="ECO:0007669"/>
    <property type="project" value="TreeGrafter"/>
</dbReference>
<dbReference type="AlphaFoldDB" id="A0A9X6NP01"/>
<evidence type="ECO:0000256" key="1">
    <source>
        <dbReference type="ARBA" id="ARBA00008846"/>
    </source>
</evidence>
<evidence type="ECO:0000256" key="3">
    <source>
        <dbReference type="SAM" id="MobiDB-lite"/>
    </source>
</evidence>
<feature type="compositionally biased region" description="Polar residues" evidence="3">
    <location>
        <begin position="131"/>
        <end position="142"/>
    </location>
</feature>
<comment type="caution">
    <text evidence="4">The sequence shown here is derived from an EMBL/GenBank/DDBJ whole genome shotgun (WGS) entry which is preliminary data.</text>
</comment>
<protein>
    <submittedName>
        <fullName evidence="4">GTP-binding protein GEM</fullName>
    </submittedName>
</protein>
<evidence type="ECO:0000256" key="2">
    <source>
        <dbReference type="ARBA" id="ARBA00022553"/>
    </source>
</evidence>
<accession>A0A9X6NP01</accession>
<dbReference type="SMART" id="SM00175">
    <property type="entry name" value="RAB"/>
    <property type="match status" value="1"/>
</dbReference>
<name>A0A9X6NP01_HYPEX</name>
<dbReference type="InterPro" id="IPR001806">
    <property type="entry name" value="Small_GTPase"/>
</dbReference>